<dbReference type="SMART" id="SM00869">
    <property type="entry name" value="Autotransporter"/>
    <property type="match status" value="1"/>
</dbReference>
<dbReference type="InterPro" id="IPR036514">
    <property type="entry name" value="SGNH_hydro_sf"/>
</dbReference>
<dbReference type="Gene3D" id="2.40.128.130">
    <property type="entry name" value="Autotransporter beta-domain"/>
    <property type="match status" value="1"/>
</dbReference>
<evidence type="ECO:0000259" key="2">
    <source>
        <dbReference type="PROSITE" id="PS51208"/>
    </source>
</evidence>
<name>A0A952KFM0_9PROT</name>
<gene>
    <name evidence="3" type="ORF">JF625_25185</name>
</gene>
<dbReference type="EMBL" id="JAEKLZ010000405">
    <property type="protein sequence ID" value="MBW8728423.1"/>
    <property type="molecule type" value="Genomic_DNA"/>
</dbReference>
<dbReference type="Pfam" id="PF03797">
    <property type="entry name" value="Autotransporter"/>
    <property type="match status" value="1"/>
</dbReference>
<comment type="caution">
    <text evidence="3">The sequence shown here is derived from an EMBL/GenBank/DDBJ whole genome shotgun (WGS) entry which is preliminary data.</text>
</comment>
<dbReference type="InterPro" id="IPR005546">
    <property type="entry name" value="Autotransporte_beta"/>
</dbReference>
<dbReference type="InterPro" id="IPR036709">
    <property type="entry name" value="Autotransporte_beta_dom_sf"/>
</dbReference>
<sequence length="622" mass="63651">MALLAVLVPAAAQAEDPFSSVSVFGDSLSDRGRIPGLIAAQNPAFPLRFPVPPYSDARFSNGPTYAERLPGLLGLDAQPGRNFAVGGAETDSGNIANPLLAPGHVTLPGIRDQIDGYTGSGGRFGARDLVVMYGGANDYFAWLGGTPSPAGVQAEVARTVGNIDGDIRKLAAAGAKTILVPNVPDLGQTPAYRGTLGQGLASALSAGHAEALNRQMGALGRELGVQIVVADFATGLKTVLADPARFGFGNVTEACVGSATALPSYVTPGSVCHDPEGRLFWDSVHPTALGHQLLAEYAADTLTAPTTIGAQAGLALLASDNFLRRVGDATGGEGGPMLAGAPAPSDRPVDGFLTLQRAFGSQGFDRGATGFDYGVTSITGGVTVRPADRVTLGVVAAYDSGDADLDRGWGTVDYSSVRIGAVAGYDDGALFGGAGVAYGFDSYDLERRTYVPQLRAEADPDGNSLSVFGRAGYRFAVDAFTFGPVLGLRYSRVEIDRYSESGAPGLDMTVEGQTAEALVGSAGIAAAARLQAGEAEITPHLELSVEGDLLGGDRSIGTALVTVPDVRRVQDVEASGGAYGRLAGGVAVRLIPAVTAQLGGETTFGRDGGDDMAVTGRLAVRF</sequence>
<dbReference type="NCBIfam" id="TIGR01414">
    <property type="entry name" value="autotrans_barl"/>
    <property type="match status" value="1"/>
</dbReference>
<keyword evidence="1" id="KW-0378">Hydrolase</keyword>
<dbReference type="InterPro" id="IPR006315">
    <property type="entry name" value="OM_autotransptr_brl_dom"/>
</dbReference>
<evidence type="ECO:0000256" key="1">
    <source>
        <dbReference type="ARBA" id="ARBA00022801"/>
    </source>
</evidence>
<dbReference type="GO" id="GO:0016788">
    <property type="term" value="F:hydrolase activity, acting on ester bonds"/>
    <property type="evidence" value="ECO:0007669"/>
    <property type="project" value="InterPro"/>
</dbReference>
<dbReference type="SUPFAM" id="SSF52266">
    <property type="entry name" value="SGNH hydrolase"/>
    <property type="match status" value="1"/>
</dbReference>
<feature type="domain" description="Autotransporter" evidence="2">
    <location>
        <begin position="344"/>
        <end position="622"/>
    </location>
</feature>
<dbReference type="InterPro" id="IPR051058">
    <property type="entry name" value="GDSL_Est/Lipase"/>
</dbReference>
<dbReference type="PROSITE" id="PS51208">
    <property type="entry name" value="AUTOTRANSPORTER"/>
    <property type="match status" value="1"/>
</dbReference>
<evidence type="ECO:0000313" key="4">
    <source>
        <dbReference type="Proteomes" id="UP000700706"/>
    </source>
</evidence>
<dbReference type="Proteomes" id="UP000700706">
    <property type="component" value="Unassembled WGS sequence"/>
</dbReference>
<accession>A0A952KFM0</accession>
<dbReference type="AlphaFoldDB" id="A0A952KFM0"/>
<dbReference type="GO" id="GO:0019867">
    <property type="term" value="C:outer membrane"/>
    <property type="evidence" value="ECO:0007669"/>
    <property type="project" value="InterPro"/>
</dbReference>
<dbReference type="InterPro" id="IPR001087">
    <property type="entry name" value="GDSL"/>
</dbReference>
<dbReference type="PANTHER" id="PTHR45648:SF22">
    <property type="entry name" value="GDSL LIPASE_ACYLHYDROLASE FAMILY PROTEIN (AFU_ORTHOLOGUE AFUA_4G14700)"/>
    <property type="match status" value="1"/>
</dbReference>
<reference evidence="3" key="1">
    <citation type="submission" date="2020-06" db="EMBL/GenBank/DDBJ databases">
        <title>Stable isotope informed genome-resolved metagenomics uncovers potential trophic interactions in rhizosphere soil.</title>
        <authorList>
            <person name="Starr E.P."/>
            <person name="Shi S."/>
            <person name="Blazewicz S.J."/>
            <person name="Koch B.J."/>
            <person name="Probst A.J."/>
            <person name="Hungate B.A."/>
            <person name="Pett-Ridge J."/>
            <person name="Firestone M.K."/>
            <person name="Banfield J.F."/>
        </authorList>
    </citation>
    <scope>NUCLEOTIDE SEQUENCE</scope>
    <source>
        <strain evidence="3">YM_69_17</strain>
    </source>
</reference>
<evidence type="ECO:0000313" key="3">
    <source>
        <dbReference type="EMBL" id="MBW8728423.1"/>
    </source>
</evidence>
<dbReference type="SUPFAM" id="SSF103515">
    <property type="entry name" value="Autotransporter"/>
    <property type="match status" value="1"/>
</dbReference>
<dbReference type="Pfam" id="PF00657">
    <property type="entry name" value="Lipase_GDSL"/>
    <property type="match status" value="1"/>
</dbReference>
<dbReference type="Gene3D" id="3.40.50.1110">
    <property type="entry name" value="SGNH hydrolase"/>
    <property type="match status" value="1"/>
</dbReference>
<dbReference type="CDD" id="cd01846">
    <property type="entry name" value="fatty_acyltransferase_like"/>
    <property type="match status" value="1"/>
</dbReference>
<organism evidence="3 4">
    <name type="scientific">Inquilinus limosus</name>
    <dbReference type="NCBI Taxonomy" id="171674"/>
    <lineage>
        <taxon>Bacteria</taxon>
        <taxon>Pseudomonadati</taxon>
        <taxon>Pseudomonadota</taxon>
        <taxon>Alphaproteobacteria</taxon>
        <taxon>Rhodospirillales</taxon>
        <taxon>Rhodospirillaceae</taxon>
        <taxon>Inquilinus</taxon>
    </lineage>
</organism>
<protein>
    <submittedName>
        <fullName evidence="3">Autotransporter domain-containing protein</fullName>
    </submittedName>
</protein>
<proteinExistence type="predicted"/>
<dbReference type="PANTHER" id="PTHR45648">
    <property type="entry name" value="GDSL LIPASE/ACYLHYDROLASE FAMILY PROTEIN (AFU_ORTHOLOGUE AFUA_4G14700)"/>
    <property type="match status" value="1"/>
</dbReference>